<proteinExistence type="predicted"/>
<protein>
    <recommendedName>
        <fullName evidence="1">Gene product 88 domain-containing protein</fullName>
    </recommendedName>
</protein>
<name>A0A6J5QM75_9CAUD</name>
<gene>
    <name evidence="2" type="ORF">UFOVP1043_78</name>
</gene>
<dbReference type="InterPro" id="IPR020290">
    <property type="entry name" value="Gp88"/>
</dbReference>
<accession>A0A6J5QM75</accession>
<reference evidence="2" key="1">
    <citation type="submission" date="2020-05" db="EMBL/GenBank/DDBJ databases">
        <authorList>
            <person name="Chiriac C."/>
            <person name="Salcher M."/>
            <person name="Ghai R."/>
            <person name="Kavagutti S V."/>
        </authorList>
    </citation>
    <scope>NUCLEOTIDE SEQUENCE</scope>
</reference>
<dbReference type="Pfam" id="PF17338">
    <property type="entry name" value="GP88"/>
    <property type="match status" value="1"/>
</dbReference>
<evidence type="ECO:0000313" key="2">
    <source>
        <dbReference type="EMBL" id="CAB4180664.1"/>
    </source>
</evidence>
<dbReference type="EMBL" id="LR797001">
    <property type="protein sequence ID" value="CAB4180664.1"/>
    <property type="molecule type" value="Genomic_DNA"/>
</dbReference>
<feature type="domain" description="Gene product 88" evidence="1">
    <location>
        <begin position="7"/>
        <end position="232"/>
    </location>
</feature>
<organism evidence="2">
    <name type="scientific">uncultured Caudovirales phage</name>
    <dbReference type="NCBI Taxonomy" id="2100421"/>
    <lineage>
        <taxon>Viruses</taxon>
        <taxon>Duplodnaviria</taxon>
        <taxon>Heunggongvirae</taxon>
        <taxon>Uroviricota</taxon>
        <taxon>Caudoviricetes</taxon>
        <taxon>Peduoviridae</taxon>
        <taxon>Maltschvirus</taxon>
        <taxon>Maltschvirus maltsch</taxon>
    </lineage>
</organism>
<evidence type="ECO:0000259" key="1">
    <source>
        <dbReference type="Pfam" id="PF17338"/>
    </source>
</evidence>
<sequence length="234" mass="26396">MYLNIDSNAKTVKGQKKGFITGILYLAPYKLAGINLCPMAEVAQCHEACLNTAGRGAFTSTQTARINKTKKYHADKNLFMLQIIKDIKALIRKADRMDLTPIVRLNGTSDIRFENVKINYDGVDYPNIFSIFPTIQFYDYTKIANRKNIPINYDLTFSYSAVKSYDSFVKMAIEKKERIAVVFRTISAIPKMFLGLPVISGDDSDLRHMDNKNCIVALYAKGRAKKDYSGFVVG</sequence>